<keyword evidence="1" id="KW-0808">Transferase</keyword>
<reference evidence="1" key="1">
    <citation type="submission" date="2016-10" db="EMBL/GenBank/DDBJ databases">
        <authorList>
            <person name="de Groot N.N."/>
        </authorList>
    </citation>
    <scope>NUCLEOTIDE SEQUENCE</scope>
</reference>
<protein>
    <submittedName>
        <fullName evidence="1">5-methyltetrahydrofolate:corrinoid iron-sulfur protein methyltransferase</fullName>
    </submittedName>
</protein>
<dbReference type="AlphaFoldDB" id="A0A1W1E578"/>
<dbReference type="GO" id="GO:0008168">
    <property type="term" value="F:methyltransferase activity"/>
    <property type="evidence" value="ECO:0007669"/>
    <property type="project" value="UniProtKB-KW"/>
</dbReference>
<dbReference type="EMBL" id="FPIA01000113">
    <property type="protein sequence ID" value="SFV89038.1"/>
    <property type="molecule type" value="Genomic_DNA"/>
</dbReference>
<dbReference type="GO" id="GO:0032259">
    <property type="term" value="P:methylation"/>
    <property type="evidence" value="ECO:0007669"/>
    <property type="project" value="UniProtKB-KW"/>
</dbReference>
<accession>A0A1W1E578</accession>
<organism evidence="1">
    <name type="scientific">hydrothermal vent metagenome</name>
    <dbReference type="NCBI Taxonomy" id="652676"/>
    <lineage>
        <taxon>unclassified sequences</taxon>
        <taxon>metagenomes</taxon>
        <taxon>ecological metagenomes</taxon>
    </lineage>
</organism>
<name>A0A1W1E578_9ZZZZ</name>
<proteinExistence type="predicted"/>
<keyword evidence="1" id="KW-0489">Methyltransferase</keyword>
<evidence type="ECO:0000313" key="1">
    <source>
        <dbReference type="EMBL" id="SFV89038.1"/>
    </source>
</evidence>
<gene>
    <name evidence="1" type="ORF">MNB_SUP05-SYMBIONT-7-554</name>
</gene>
<sequence length="115" mass="13609">MPMDKDIASREAILAITEDIAHYLLNIDIKEVEFVDKELKRIEKREADIVAKCKINNQTQILHLEIQNNNGNTMPRRMFRYYTGIKIEFKDLNINQHLIYIDKAKLNMANTIYKK</sequence>